<evidence type="ECO:0000256" key="3">
    <source>
        <dbReference type="SAM" id="MobiDB-lite"/>
    </source>
</evidence>
<dbReference type="Pfam" id="PF01868">
    <property type="entry name" value="RNase_P-MRP_p29"/>
    <property type="match status" value="1"/>
</dbReference>
<sequence length="235" mass="26651">MASQTTTPQAALSEGRKRALAALDRRFAIEAELLQEREQRHESKKRKRAPEGERESERGKGEDIASLASTWFQNLKCGQDDLKFVQYENSVKKGQGSQAPPKKLHPENLYQSAKKHLIVPDASCFPEQLGLKRYFNLFKPMHEMWKSYIIELLKETRKKQLAECLLMADLHGAFFLVVECKTIAFKGVSGIMIRETAETFGIITQDNRFRGIPCRGKPCNNSLIATFGNTVDGFL</sequence>
<evidence type="ECO:0000256" key="2">
    <source>
        <dbReference type="ARBA" id="ARBA00006181"/>
    </source>
</evidence>
<name>A0A8K0MZY4_COCNU</name>
<dbReference type="AlphaFoldDB" id="A0A8K0MZY4"/>
<gene>
    <name evidence="4" type="ORF">COCNU_04G003680</name>
</gene>
<keyword evidence="5" id="KW-1185">Reference proteome</keyword>
<dbReference type="GO" id="GO:0030677">
    <property type="term" value="C:ribonuclease P complex"/>
    <property type="evidence" value="ECO:0007669"/>
    <property type="project" value="InterPro"/>
</dbReference>
<evidence type="ECO:0000256" key="1">
    <source>
        <dbReference type="ARBA" id="ARBA00004123"/>
    </source>
</evidence>
<dbReference type="InterPro" id="IPR036980">
    <property type="entry name" value="RNase_P/MRP_Rpp29_sf"/>
</dbReference>
<protein>
    <submittedName>
        <fullName evidence="4">Putative Ribonuclease p protein subunit p29</fullName>
    </submittedName>
</protein>
<dbReference type="GO" id="GO:0006364">
    <property type="term" value="P:rRNA processing"/>
    <property type="evidence" value="ECO:0007669"/>
    <property type="project" value="TreeGrafter"/>
</dbReference>
<accession>A0A8K0MZY4</accession>
<dbReference type="SUPFAM" id="SSF101744">
    <property type="entry name" value="Rof/RNase P subunit-like"/>
    <property type="match status" value="1"/>
</dbReference>
<feature type="region of interest" description="Disordered" evidence="3">
    <location>
        <begin position="35"/>
        <end position="61"/>
    </location>
</feature>
<dbReference type="PANTHER" id="PTHR13348">
    <property type="entry name" value="RIBONUCLEASE P SUBUNIT P29"/>
    <property type="match status" value="1"/>
</dbReference>
<comment type="similarity">
    <text evidence="2">Belongs to the eukaryotic/archaeal RNase P protein component 1 family.</text>
</comment>
<evidence type="ECO:0000313" key="4">
    <source>
        <dbReference type="EMBL" id="KAG1338062.1"/>
    </source>
</evidence>
<dbReference type="Proteomes" id="UP000797356">
    <property type="component" value="Chromosome 4"/>
</dbReference>
<dbReference type="EMBL" id="CM017875">
    <property type="protein sequence ID" value="KAG1338062.1"/>
    <property type="molecule type" value="Genomic_DNA"/>
</dbReference>
<dbReference type="GO" id="GO:0001682">
    <property type="term" value="P:tRNA 5'-leader removal"/>
    <property type="evidence" value="ECO:0007669"/>
    <property type="project" value="InterPro"/>
</dbReference>
<feature type="compositionally biased region" description="Basic and acidic residues" evidence="3">
    <location>
        <begin position="49"/>
        <end position="61"/>
    </location>
</feature>
<dbReference type="PANTHER" id="PTHR13348:SF0">
    <property type="entry name" value="RIBONUCLEASE P PROTEIN SUBUNIT P29"/>
    <property type="match status" value="1"/>
</dbReference>
<dbReference type="GO" id="GO:0005634">
    <property type="term" value="C:nucleus"/>
    <property type="evidence" value="ECO:0007669"/>
    <property type="project" value="UniProtKB-SubCell"/>
</dbReference>
<dbReference type="InterPro" id="IPR016848">
    <property type="entry name" value="RNase_P/MRP_Rpp29-subunit"/>
</dbReference>
<evidence type="ECO:0000313" key="5">
    <source>
        <dbReference type="Proteomes" id="UP000797356"/>
    </source>
</evidence>
<dbReference type="GO" id="GO:0000172">
    <property type="term" value="C:ribonuclease MRP complex"/>
    <property type="evidence" value="ECO:0007669"/>
    <property type="project" value="InterPro"/>
</dbReference>
<comment type="subcellular location">
    <subcellularLocation>
        <location evidence="1">Nucleus</location>
    </subcellularLocation>
</comment>
<dbReference type="Gene3D" id="2.30.30.210">
    <property type="entry name" value="Ribonuclease P/MRP, subunit p29"/>
    <property type="match status" value="1"/>
</dbReference>
<reference evidence="4" key="1">
    <citation type="journal article" date="2017" name="Gigascience">
        <title>The genome draft of coconut (Cocos nucifera).</title>
        <authorList>
            <person name="Xiao Y."/>
            <person name="Xu P."/>
            <person name="Fan H."/>
            <person name="Baudouin L."/>
            <person name="Xia W."/>
            <person name="Bocs S."/>
            <person name="Xu J."/>
            <person name="Li Q."/>
            <person name="Guo A."/>
            <person name="Zhou L."/>
            <person name="Li J."/>
            <person name="Wu Y."/>
            <person name="Ma Z."/>
            <person name="Armero A."/>
            <person name="Issali A.E."/>
            <person name="Liu N."/>
            <person name="Peng M."/>
            <person name="Yang Y."/>
        </authorList>
    </citation>
    <scope>NUCLEOTIDE SEQUENCE</scope>
    <source>
        <tissue evidence="4">Spear leaf of Hainan Tall coconut</tissue>
    </source>
</reference>
<dbReference type="GO" id="GO:0033204">
    <property type="term" value="F:ribonuclease P RNA binding"/>
    <property type="evidence" value="ECO:0007669"/>
    <property type="project" value="InterPro"/>
</dbReference>
<proteinExistence type="inferred from homology"/>
<comment type="caution">
    <text evidence="4">The sequence shown here is derived from an EMBL/GenBank/DDBJ whole genome shotgun (WGS) entry which is preliminary data.</text>
</comment>
<dbReference type="InterPro" id="IPR002730">
    <property type="entry name" value="Rpp29/RNP1"/>
</dbReference>
<dbReference type="OrthoDB" id="124041at2759"/>
<organism evidence="4 5">
    <name type="scientific">Cocos nucifera</name>
    <name type="common">Coconut palm</name>
    <dbReference type="NCBI Taxonomy" id="13894"/>
    <lineage>
        <taxon>Eukaryota</taxon>
        <taxon>Viridiplantae</taxon>
        <taxon>Streptophyta</taxon>
        <taxon>Embryophyta</taxon>
        <taxon>Tracheophyta</taxon>
        <taxon>Spermatophyta</taxon>
        <taxon>Magnoliopsida</taxon>
        <taxon>Liliopsida</taxon>
        <taxon>Arecaceae</taxon>
        <taxon>Arecoideae</taxon>
        <taxon>Cocoseae</taxon>
        <taxon>Attaleinae</taxon>
        <taxon>Cocos</taxon>
    </lineage>
</organism>
<reference evidence="4" key="2">
    <citation type="submission" date="2019-07" db="EMBL/GenBank/DDBJ databases">
        <authorList>
            <person name="Yang Y."/>
            <person name="Bocs S."/>
            <person name="Baudouin L."/>
        </authorList>
    </citation>
    <scope>NUCLEOTIDE SEQUENCE</scope>
    <source>
        <tissue evidence="4">Spear leaf of Hainan Tall coconut</tissue>
    </source>
</reference>
<dbReference type="InterPro" id="IPR023534">
    <property type="entry name" value="Rof/RNase_P-like"/>
</dbReference>